<dbReference type="EMBL" id="JGZC01000008">
    <property type="protein sequence ID" value="KFI69644.1"/>
    <property type="molecule type" value="Genomic_DNA"/>
</dbReference>
<dbReference type="STRING" id="78345.BMERY_1733"/>
<keyword evidence="1" id="KW-1133">Transmembrane helix</keyword>
<gene>
    <name evidence="2" type="ORF">BMERY_1733</name>
</gene>
<evidence type="ECO:0000256" key="1">
    <source>
        <dbReference type="SAM" id="Phobius"/>
    </source>
</evidence>
<evidence type="ECO:0000313" key="2">
    <source>
        <dbReference type="EMBL" id="KFI69644.1"/>
    </source>
</evidence>
<evidence type="ECO:0000313" key="3">
    <source>
        <dbReference type="Proteomes" id="UP000029060"/>
    </source>
</evidence>
<keyword evidence="1" id="KW-0812">Transmembrane</keyword>
<feature type="transmembrane region" description="Helical" evidence="1">
    <location>
        <begin position="22"/>
        <end position="46"/>
    </location>
</feature>
<feature type="transmembrane region" description="Helical" evidence="1">
    <location>
        <begin position="113"/>
        <end position="130"/>
    </location>
</feature>
<sequence length="396" mass="44919">MNDELLEEEQVGWWENRNKNTALILTFVTMLVAKLLSMMLPARFFYDNRRILGMSIGDRGVKAWSGSYETAANVFRSINVLGLTTLTQWSWILGLALTVLIFFMILRLPEPDMPQVVFLLACVGLLNIYIFDIGKDVIQFAFFFAVYLVLLLPLQNSMVKILLAAVILYFESKVFREYYILIAALVVAMYCILVMFRQAKKLSPHGKIVAMIVSMYLLVCAVMVVSRVVMPGAYQQIMTVRSDSLDGRSSDVASATLINNWIGGNNTTSLPLFLINYLINALRMMLPFELAVRSLQYLPFFFFQLAVTVYLAHLFGKISEIEDEVQLLAVAVFLGYLLASVIFEPDFGSWVRHESATFPVLHLLVMSRNQRIREWKVSHARHAELPRGSHSAVSKG</sequence>
<proteinExistence type="predicted"/>
<dbReference type="AlphaFoldDB" id="A0A087BF44"/>
<keyword evidence="1" id="KW-0472">Membrane</keyword>
<feature type="transmembrane region" description="Helical" evidence="1">
    <location>
        <begin position="269"/>
        <end position="286"/>
    </location>
</feature>
<protein>
    <submittedName>
        <fullName evidence="2">Putative membrane protein</fullName>
    </submittedName>
</protein>
<comment type="caution">
    <text evidence="2">The sequence shown here is derived from an EMBL/GenBank/DDBJ whole genome shotgun (WGS) entry which is preliminary data.</text>
</comment>
<dbReference type="eggNOG" id="ENOG5032UN0">
    <property type="taxonomic scope" value="Bacteria"/>
</dbReference>
<reference evidence="2 3" key="1">
    <citation type="submission" date="2014-03" db="EMBL/GenBank/DDBJ databases">
        <title>Genomics of Bifidobacteria.</title>
        <authorList>
            <person name="Ventura M."/>
            <person name="Milani C."/>
            <person name="Lugli G.A."/>
        </authorList>
    </citation>
    <scope>NUCLEOTIDE SEQUENCE [LARGE SCALE GENOMIC DNA]</scope>
    <source>
        <strain evidence="2 3">LMG 11341</strain>
    </source>
</reference>
<feature type="transmembrane region" description="Helical" evidence="1">
    <location>
        <begin position="208"/>
        <end position="230"/>
    </location>
</feature>
<feature type="transmembrane region" description="Helical" evidence="1">
    <location>
        <begin position="298"/>
        <end position="319"/>
    </location>
</feature>
<dbReference type="Proteomes" id="UP000029060">
    <property type="component" value="Unassembled WGS sequence"/>
</dbReference>
<name>A0A087BF44_9BIFI</name>
<feature type="transmembrane region" description="Helical" evidence="1">
    <location>
        <begin position="325"/>
        <end position="343"/>
    </location>
</feature>
<feature type="transmembrane region" description="Helical" evidence="1">
    <location>
        <begin position="89"/>
        <end position="107"/>
    </location>
</feature>
<organism evidence="2 3">
    <name type="scientific">Bifidobacterium merycicum</name>
    <dbReference type="NCBI Taxonomy" id="78345"/>
    <lineage>
        <taxon>Bacteria</taxon>
        <taxon>Bacillati</taxon>
        <taxon>Actinomycetota</taxon>
        <taxon>Actinomycetes</taxon>
        <taxon>Bifidobacteriales</taxon>
        <taxon>Bifidobacteriaceae</taxon>
        <taxon>Bifidobacterium</taxon>
    </lineage>
</organism>
<keyword evidence="3" id="KW-1185">Reference proteome</keyword>
<feature type="transmembrane region" description="Helical" evidence="1">
    <location>
        <begin position="178"/>
        <end position="196"/>
    </location>
</feature>
<feature type="transmembrane region" description="Helical" evidence="1">
    <location>
        <begin position="137"/>
        <end position="158"/>
    </location>
</feature>
<accession>A0A087BF44</accession>